<keyword evidence="3" id="KW-1185">Reference proteome</keyword>
<evidence type="ECO:0000313" key="3">
    <source>
        <dbReference type="Proteomes" id="UP000004207"/>
    </source>
</evidence>
<dbReference type="HOGENOM" id="CLU_192553_0_0_4"/>
<proteinExistence type="predicted"/>
<dbReference type="AlphaFoldDB" id="F5S6S0"/>
<feature type="chain" id="PRO_5003326395" evidence="1">
    <location>
        <begin position="31"/>
        <end position="85"/>
    </location>
</feature>
<feature type="non-terminal residue" evidence="2">
    <location>
        <position position="1"/>
    </location>
</feature>
<feature type="signal peptide" evidence="1">
    <location>
        <begin position="1"/>
        <end position="30"/>
    </location>
</feature>
<gene>
    <name evidence="2" type="ORF">HMPREF0476_0903</name>
</gene>
<evidence type="ECO:0000313" key="2">
    <source>
        <dbReference type="EMBL" id="EGK09604.1"/>
    </source>
</evidence>
<dbReference type="Proteomes" id="UP000004207">
    <property type="component" value="Unassembled WGS sequence"/>
</dbReference>
<accession>F5S6S0</accession>
<reference evidence="2 3" key="1">
    <citation type="submission" date="2011-04" db="EMBL/GenBank/DDBJ databases">
        <authorList>
            <person name="Muzny D."/>
            <person name="Qin X."/>
            <person name="Deng J."/>
            <person name="Jiang H."/>
            <person name="Liu Y."/>
            <person name="Qu J."/>
            <person name="Song X.-Z."/>
            <person name="Zhang L."/>
            <person name="Thornton R."/>
            <person name="Coyle M."/>
            <person name="Francisco L."/>
            <person name="Jackson L."/>
            <person name="Javaid M."/>
            <person name="Korchina V."/>
            <person name="Kovar C."/>
            <person name="Mata R."/>
            <person name="Mathew T."/>
            <person name="Ngo R."/>
            <person name="Nguyen L."/>
            <person name="Nguyen N."/>
            <person name="Okwuonu G."/>
            <person name="Ongeri F."/>
            <person name="Pham C."/>
            <person name="Simmons D."/>
            <person name="Wilczek-Boney K."/>
            <person name="Hale W."/>
            <person name="Jakkamsetti A."/>
            <person name="Pham P."/>
            <person name="Ruth R."/>
            <person name="San Lucas F."/>
            <person name="Warren J."/>
            <person name="Zhang J."/>
            <person name="Zhao Z."/>
            <person name="Zhou C."/>
            <person name="Zhu D."/>
            <person name="Lee S."/>
            <person name="Bess C."/>
            <person name="Blankenburg K."/>
            <person name="Forbes L."/>
            <person name="Fu Q."/>
            <person name="Gubbala S."/>
            <person name="Hirani K."/>
            <person name="Jayaseelan J.C."/>
            <person name="Lara F."/>
            <person name="Munidasa M."/>
            <person name="Palculict T."/>
            <person name="Patil S."/>
            <person name="Pu L.-L."/>
            <person name="Saada N."/>
            <person name="Tang L."/>
            <person name="Weissenberger G."/>
            <person name="Zhu Y."/>
            <person name="Hemphill L."/>
            <person name="Shang Y."/>
            <person name="Youmans B."/>
            <person name="Ayvaz T."/>
            <person name="Ross M."/>
            <person name="Santibanez J."/>
            <person name="Aqrawi P."/>
            <person name="Gross S."/>
            <person name="Joshi V."/>
            <person name="Fowler G."/>
            <person name="Nazareth L."/>
            <person name="Reid J."/>
            <person name="Worley K."/>
            <person name="Petrosino J."/>
            <person name="Highlander S."/>
            <person name="Gibbs R."/>
        </authorList>
    </citation>
    <scope>NUCLEOTIDE SEQUENCE [LARGE SCALE GENOMIC DNA]</scope>
    <source>
        <strain evidence="2 3">ATCC 23330</strain>
    </source>
</reference>
<organism evidence="2 3">
    <name type="scientific">Kingella kingae ATCC 23330</name>
    <dbReference type="NCBI Taxonomy" id="887327"/>
    <lineage>
        <taxon>Bacteria</taxon>
        <taxon>Pseudomonadati</taxon>
        <taxon>Pseudomonadota</taxon>
        <taxon>Betaproteobacteria</taxon>
        <taxon>Neisseriales</taxon>
        <taxon>Neisseriaceae</taxon>
        <taxon>Kingella</taxon>
    </lineage>
</organism>
<evidence type="ECO:0000256" key="1">
    <source>
        <dbReference type="SAM" id="SignalP"/>
    </source>
</evidence>
<sequence>EYRFLDMLKCKRLWKNLFTATCVLTITACANSTAPLPSADLLQPCAELPELENVTAKAVLLCSVQAVHLYHDCKARHGALVKAIE</sequence>
<comment type="caution">
    <text evidence="2">The sequence shown here is derived from an EMBL/GenBank/DDBJ whole genome shotgun (WGS) entry which is preliminary data.</text>
</comment>
<name>F5S6S0_KINKI</name>
<protein>
    <submittedName>
        <fullName evidence="2">Beta-Ig-H3/fasciclin</fullName>
    </submittedName>
</protein>
<dbReference type="EMBL" id="AFHS01000033">
    <property type="protein sequence ID" value="EGK09604.1"/>
    <property type="molecule type" value="Genomic_DNA"/>
</dbReference>
<dbReference type="RefSeq" id="WP_003786509.1">
    <property type="nucleotide sequence ID" value="NZ_GL891960.1"/>
</dbReference>
<keyword evidence="1" id="KW-0732">Signal</keyword>